<dbReference type="Proteomes" id="UP001355207">
    <property type="component" value="Chromosome 4"/>
</dbReference>
<feature type="compositionally biased region" description="Low complexity" evidence="1">
    <location>
        <begin position="546"/>
        <end position="565"/>
    </location>
</feature>
<accession>A0AAX4JUS1</accession>
<feature type="compositionally biased region" description="Polar residues" evidence="1">
    <location>
        <begin position="614"/>
        <end position="626"/>
    </location>
</feature>
<gene>
    <name evidence="3" type="ORF">L201_003465</name>
</gene>
<feature type="region of interest" description="Disordered" evidence="1">
    <location>
        <begin position="680"/>
        <end position="712"/>
    </location>
</feature>
<feature type="compositionally biased region" description="Polar residues" evidence="1">
    <location>
        <begin position="505"/>
        <end position="518"/>
    </location>
</feature>
<feature type="compositionally biased region" description="Polar residues" evidence="1">
    <location>
        <begin position="571"/>
        <end position="597"/>
    </location>
</feature>
<dbReference type="InterPro" id="IPR008942">
    <property type="entry name" value="ENTH_VHS"/>
</dbReference>
<feature type="domain" description="CID" evidence="2">
    <location>
        <begin position="1"/>
        <end position="158"/>
    </location>
</feature>
<reference evidence="3 4" key="1">
    <citation type="submission" date="2024-01" db="EMBL/GenBank/DDBJ databases">
        <title>Comparative genomics of Cryptococcus and Kwoniella reveals pathogenesis evolution and contrasting modes of karyotype evolution via chromosome fusion or intercentromeric recombination.</title>
        <authorList>
            <person name="Coelho M.A."/>
            <person name="David-Palma M."/>
            <person name="Shea T."/>
            <person name="Bowers K."/>
            <person name="McGinley-Smith S."/>
            <person name="Mohammad A.W."/>
            <person name="Gnirke A."/>
            <person name="Yurkov A.M."/>
            <person name="Nowrousian M."/>
            <person name="Sun S."/>
            <person name="Cuomo C.A."/>
            <person name="Heitman J."/>
        </authorList>
    </citation>
    <scope>NUCLEOTIDE SEQUENCE [LARGE SCALE GENOMIC DNA]</scope>
    <source>
        <strain evidence="3 4">CBS 6074</strain>
    </source>
</reference>
<dbReference type="PROSITE" id="PS51391">
    <property type="entry name" value="CID"/>
    <property type="match status" value="1"/>
</dbReference>
<protein>
    <recommendedName>
        <fullName evidence="2">CID domain-containing protein</fullName>
    </recommendedName>
</protein>
<organism evidence="3 4">
    <name type="scientific">Kwoniella dendrophila CBS 6074</name>
    <dbReference type="NCBI Taxonomy" id="1295534"/>
    <lineage>
        <taxon>Eukaryota</taxon>
        <taxon>Fungi</taxon>
        <taxon>Dikarya</taxon>
        <taxon>Basidiomycota</taxon>
        <taxon>Agaricomycotina</taxon>
        <taxon>Tremellomycetes</taxon>
        <taxon>Tremellales</taxon>
        <taxon>Cryptococcaceae</taxon>
        <taxon>Kwoniella</taxon>
    </lineage>
</organism>
<feature type="region of interest" description="Disordered" evidence="1">
    <location>
        <begin position="221"/>
        <end position="243"/>
    </location>
</feature>
<dbReference type="EMBL" id="CP144101">
    <property type="protein sequence ID" value="WWC88554.1"/>
    <property type="molecule type" value="Genomic_DNA"/>
</dbReference>
<proteinExistence type="predicted"/>
<evidence type="ECO:0000256" key="1">
    <source>
        <dbReference type="SAM" id="MobiDB-lite"/>
    </source>
</evidence>
<feature type="region of interest" description="Disordered" evidence="1">
    <location>
        <begin position="727"/>
        <end position="765"/>
    </location>
</feature>
<dbReference type="GeneID" id="91094135"/>
<dbReference type="AlphaFoldDB" id="A0AAX4JUS1"/>
<feature type="compositionally biased region" description="Pro residues" evidence="1">
    <location>
        <begin position="342"/>
        <end position="352"/>
    </location>
</feature>
<keyword evidence="4" id="KW-1185">Reference proteome</keyword>
<feature type="region of interest" description="Disordered" evidence="1">
    <location>
        <begin position="175"/>
        <end position="208"/>
    </location>
</feature>
<feature type="compositionally biased region" description="Polar residues" evidence="1">
    <location>
        <begin position="415"/>
        <end position="429"/>
    </location>
</feature>
<dbReference type="RefSeq" id="XP_066075317.1">
    <property type="nucleotide sequence ID" value="XM_066219220.1"/>
</dbReference>
<feature type="compositionally biased region" description="Polar residues" evidence="1">
    <location>
        <begin position="224"/>
        <end position="243"/>
    </location>
</feature>
<evidence type="ECO:0000313" key="4">
    <source>
        <dbReference type="Proteomes" id="UP001355207"/>
    </source>
</evidence>
<feature type="compositionally biased region" description="Polar residues" evidence="1">
    <location>
        <begin position="176"/>
        <end position="185"/>
    </location>
</feature>
<evidence type="ECO:0000259" key="2">
    <source>
        <dbReference type="PROSITE" id="PS51391"/>
    </source>
</evidence>
<dbReference type="Gene3D" id="1.25.40.90">
    <property type="match status" value="1"/>
</dbReference>
<feature type="region of interest" description="Disordered" evidence="1">
    <location>
        <begin position="340"/>
        <end position="654"/>
    </location>
</feature>
<feature type="compositionally biased region" description="Basic and acidic residues" evidence="1">
    <location>
        <begin position="680"/>
        <end position="693"/>
    </location>
</feature>
<evidence type="ECO:0000313" key="3">
    <source>
        <dbReference type="EMBL" id="WWC88554.1"/>
    </source>
</evidence>
<dbReference type="InterPro" id="IPR006569">
    <property type="entry name" value="CID_dom"/>
</dbReference>
<feature type="region of interest" description="Disordered" evidence="1">
    <location>
        <begin position="291"/>
        <end position="316"/>
    </location>
</feature>
<name>A0AAX4JUS1_9TREE</name>
<sequence length="841" mass="90856">MAELKEFDKLLSSTIQAPRLSGSKVQKLASLASELVSNDHHIVTTFFKLNASLPPASQSRISSLYVFDSISRGLKSDINKGIGTQISKERSKGTQAGLLLKFEGVVDSWIDGLLDDGKGGIWTEGKEKTKKIVDIWTKAGTFPQNCLSRLSKKIADANPQAGPSKIPAILKEVGRSDSNASAGQGSTTPPYPPPSSATPTTQPGSLPPEVAKLLGIVQPPLQASPATDSTDLPNNKSPNGVTSKTIIPNLDLAAILASVNKPQSDQSQAQIQVPTLPNLANLTSILPQNVIPPSTSHQNQGSPLQYQNPFPQAGPSNLNANLPLNPAAAALNKFAILAQNGPAPPTLPPFPPTSQGQSRPAPPYNGQGSGFNGRSPQRGFNDLPPPPEGLKGDFTRNVGNFNPPHNSPFPPQNQDGRSFSSNSGYQGPPNQGLGNGHGRRQSGDNGWGRRGSYENDNFGSRGLPGPSGGPGDGNRNRSGRRNGGRDRERSRSPNRYQGRFERQSDNGWGSRSQRNNVNHEGAFNNDNDNNHNIGSGRMGEGSRFGNDQFSNNNQNNGTNYNHNNQYPARSLQPQLPPSAQVQPYQNGSTIPSNTNNGLPPIPMNSGLPPKPVTNLDSMASQVSKSLPVNDDHQGNNVNGNNGRAPPPAWMDERSDDTKYINENRSSDNQNNVDTSGLKAHEEEAGEEDMKLVESDNENQGISGGGSKNQNKNVNQIQHRKYIDEYNNDYNYNYNNNNNDQQSQNQNNNEYNQQQQHQQQQHQQQQYTEMITLDKFPIKEFNPSLPEHWTNLAQAWKNSFGKDPNQFELMTFLAAPSMSMNGGESGGGGGGGMGMMMNNGGE</sequence>